<dbReference type="PANTHER" id="PTHR21678">
    <property type="entry name" value="GROWTH INHIBITION AND DIFFERENTIATION RELATED PROTEIN 88"/>
    <property type="match status" value="1"/>
</dbReference>
<dbReference type="Proteomes" id="UP001454036">
    <property type="component" value="Unassembled WGS sequence"/>
</dbReference>
<feature type="compositionally biased region" description="Basic and acidic residues" evidence="1">
    <location>
        <begin position="366"/>
        <end position="375"/>
    </location>
</feature>
<evidence type="ECO:0000256" key="1">
    <source>
        <dbReference type="SAM" id="MobiDB-lite"/>
    </source>
</evidence>
<reference evidence="2 3" key="1">
    <citation type="submission" date="2024-01" db="EMBL/GenBank/DDBJ databases">
        <title>The complete chloroplast genome sequence of Lithospermum erythrorhizon: insights into the phylogenetic relationship among Boraginaceae species and the maternal lineages of purple gromwells.</title>
        <authorList>
            <person name="Okada T."/>
            <person name="Watanabe K."/>
        </authorList>
    </citation>
    <scope>NUCLEOTIDE SEQUENCE [LARGE SCALE GENOMIC DNA]</scope>
</reference>
<dbReference type="Gene3D" id="3.30.70.330">
    <property type="match status" value="1"/>
</dbReference>
<feature type="region of interest" description="Disordered" evidence="1">
    <location>
        <begin position="308"/>
        <end position="327"/>
    </location>
</feature>
<feature type="compositionally biased region" description="Basic and acidic residues" evidence="1">
    <location>
        <begin position="349"/>
        <end position="358"/>
    </location>
</feature>
<feature type="region of interest" description="Disordered" evidence="1">
    <location>
        <begin position="98"/>
        <end position="117"/>
    </location>
</feature>
<dbReference type="InterPro" id="IPR039884">
    <property type="entry name" value="R3HC1/R3HCL"/>
</dbReference>
<evidence type="ECO:0000313" key="3">
    <source>
        <dbReference type="Proteomes" id="UP001454036"/>
    </source>
</evidence>
<gene>
    <name evidence="2" type="ORF">LIER_09052</name>
</gene>
<dbReference type="PANTHER" id="PTHR21678:SF0">
    <property type="entry name" value="C3H1-TYPE DOMAIN-CONTAINING PROTEIN"/>
    <property type="match status" value="1"/>
</dbReference>
<dbReference type="AlphaFoldDB" id="A0AAV3PE60"/>
<dbReference type="EMBL" id="BAABME010001513">
    <property type="protein sequence ID" value="GAA0150022.1"/>
    <property type="molecule type" value="Genomic_DNA"/>
</dbReference>
<protein>
    <recommendedName>
        <fullName evidence="4">Coiled-coil domain-containing protein R3HCC1L</fullName>
    </recommendedName>
</protein>
<feature type="region of interest" description="Disordered" evidence="1">
    <location>
        <begin position="343"/>
        <end position="375"/>
    </location>
</feature>
<organism evidence="2 3">
    <name type="scientific">Lithospermum erythrorhizon</name>
    <name type="common">Purple gromwell</name>
    <name type="synonym">Lithospermum officinale var. erythrorhizon</name>
    <dbReference type="NCBI Taxonomy" id="34254"/>
    <lineage>
        <taxon>Eukaryota</taxon>
        <taxon>Viridiplantae</taxon>
        <taxon>Streptophyta</taxon>
        <taxon>Embryophyta</taxon>
        <taxon>Tracheophyta</taxon>
        <taxon>Spermatophyta</taxon>
        <taxon>Magnoliopsida</taxon>
        <taxon>eudicotyledons</taxon>
        <taxon>Gunneridae</taxon>
        <taxon>Pentapetalae</taxon>
        <taxon>asterids</taxon>
        <taxon>lamiids</taxon>
        <taxon>Boraginales</taxon>
        <taxon>Boraginaceae</taxon>
        <taxon>Boraginoideae</taxon>
        <taxon>Lithospermeae</taxon>
        <taxon>Lithospermum</taxon>
    </lineage>
</organism>
<feature type="region of interest" description="Disordered" evidence="1">
    <location>
        <begin position="167"/>
        <end position="223"/>
    </location>
</feature>
<evidence type="ECO:0008006" key="4">
    <source>
        <dbReference type="Google" id="ProtNLM"/>
    </source>
</evidence>
<name>A0AAV3PE60_LITER</name>
<sequence length="375" mass="41438">MFTPNNEEPAALLSCTPKMEEINPRNWTESVEDLVNDGETDKAISVLESIILKLEQNHKFLELSTALLDLSKLYSSKGFSLKAHAALSRALLIKQTNGESSEQVPGDHVSHDENSSCLKISNKGVHDISKELRNEASTDEGPSDDDWEAVADRDPEELLSPQVLLGISELSIEEPGEPGGKSSKRRGRGTFSYKAQGLYSDQQSDGPIYDDPEESSVSNASDENTQIRNLGHGTRHVLVLDGFPPSTKTIDLEKLVADFKDHGVIIRWISDTVALAVFKSPSLALEASKSMKCPFTVRILEENDELLSSIPPKDLEPPRPRPKTSARTAQRLIAQSMGIKLPSTFGSSELRKQEEARKNRIVSRQHMRDDAWGDN</sequence>
<evidence type="ECO:0000313" key="2">
    <source>
        <dbReference type="EMBL" id="GAA0150022.1"/>
    </source>
</evidence>
<dbReference type="InterPro" id="IPR012677">
    <property type="entry name" value="Nucleotide-bd_a/b_plait_sf"/>
</dbReference>
<proteinExistence type="predicted"/>
<keyword evidence="3" id="KW-1185">Reference proteome</keyword>
<accession>A0AAV3PE60</accession>
<comment type="caution">
    <text evidence="2">The sequence shown here is derived from an EMBL/GenBank/DDBJ whole genome shotgun (WGS) entry which is preliminary data.</text>
</comment>